<sequence length="148" mass="15972">MSSTKRWVVRLVALTLFNIAVVLAIVLIVPQVTGGVLAMIGAGVVLALATVWIRPALSRYATRKAQAGAPRRSPGTQRLVAALAVFAVAVVIWVLVVLLTDIDVHGWFWGYVVPPLVLLVAWWIYAQVVDSLEAKVASAYDAADRKLT</sequence>
<accession>A0A5C5BCL9</accession>
<reference evidence="2 3" key="1">
    <citation type="submission" date="2019-06" db="EMBL/GenBank/DDBJ databases">
        <title>Draft genome sequence of Miniimonas arenae KCTC 19750T isolated from sea sand.</title>
        <authorList>
            <person name="Park S.-J."/>
        </authorList>
    </citation>
    <scope>NUCLEOTIDE SEQUENCE [LARGE SCALE GENOMIC DNA]</scope>
    <source>
        <strain evidence="2 3">KCTC 19750</strain>
    </source>
</reference>
<comment type="caution">
    <text evidence="2">The sequence shown here is derived from an EMBL/GenBank/DDBJ whole genome shotgun (WGS) entry which is preliminary data.</text>
</comment>
<dbReference type="RefSeq" id="WP_139986657.1">
    <property type="nucleotide sequence ID" value="NZ_VENP01000021.1"/>
</dbReference>
<proteinExistence type="predicted"/>
<evidence type="ECO:0000313" key="3">
    <source>
        <dbReference type="Proteomes" id="UP000313849"/>
    </source>
</evidence>
<evidence type="ECO:0000313" key="2">
    <source>
        <dbReference type="EMBL" id="TNU74819.1"/>
    </source>
</evidence>
<dbReference type="EMBL" id="VENP01000021">
    <property type="protein sequence ID" value="TNU74819.1"/>
    <property type="molecule type" value="Genomic_DNA"/>
</dbReference>
<dbReference type="AlphaFoldDB" id="A0A5C5BCL9"/>
<keyword evidence="1" id="KW-0472">Membrane</keyword>
<feature type="transmembrane region" description="Helical" evidence="1">
    <location>
        <begin position="7"/>
        <end position="29"/>
    </location>
</feature>
<keyword evidence="3" id="KW-1185">Reference proteome</keyword>
<feature type="transmembrane region" description="Helical" evidence="1">
    <location>
        <begin position="35"/>
        <end position="57"/>
    </location>
</feature>
<organism evidence="2 3">
    <name type="scientific">Miniimonas arenae</name>
    <dbReference type="NCBI Taxonomy" id="676201"/>
    <lineage>
        <taxon>Bacteria</taxon>
        <taxon>Bacillati</taxon>
        <taxon>Actinomycetota</taxon>
        <taxon>Actinomycetes</taxon>
        <taxon>Micrococcales</taxon>
        <taxon>Beutenbergiaceae</taxon>
        <taxon>Miniimonas</taxon>
    </lineage>
</organism>
<evidence type="ECO:0000256" key="1">
    <source>
        <dbReference type="SAM" id="Phobius"/>
    </source>
</evidence>
<feature type="transmembrane region" description="Helical" evidence="1">
    <location>
        <begin position="78"/>
        <end position="100"/>
    </location>
</feature>
<gene>
    <name evidence="2" type="ORF">FH969_07275</name>
</gene>
<dbReference type="Proteomes" id="UP000313849">
    <property type="component" value="Unassembled WGS sequence"/>
</dbReference>
<keyword evidence="1" id="KW-0812">Transmembrane</keyword>
<name>A0A5C5BCL9_9MICO</name>
<keyword evidence="1" id="KW-1133">Transmembrane helix</keyword>
<protein>
    <submittedName>
        <fullName evidence="2">Uncharacterized protein</fullName>
    </submittedName>
</protein>
<feature type="transmembrane region" description="Helical" evidence="1">
    <location>
        <begin position="106"/>
        <end position="125"/>
    </location>
</feature>